<sequence length="102" mass="10251">MSRKVPVVFLCRFGSLHRLEVSSTSSEPTQDMHSDDDSSFKKQKSNIIKMDSWPLESVCGGGDGSGSAAVVVMTGDGGGGDNCVSGGDGGGNGGGVVVLVTG</sequence>
<feature type="region of interest" description="Disordered" evidence="1">
    <location>
        <begin position="21"/>
        <end position="43"/>
    </location>
</feature>
<protein>
    <submittedName>
        <fullName evidence="2">Uncharacterized protein</fullName>
    </submittedName>
</protein>
<reference evidence="2 3" key="1">
    <citation type="journal article" date="2017" name="Nat. Commun.">
        <title>Genome assembly with in vitro proximity ligation data and whole-genome triplication in lettuce.</title>
        <authorList>
            <person name="Reyes-Chin-Wo S."/>
            <person name="Wang Z."/>
            <person name="Yang X."/>
            <person name="Kozik A."/>
            <person name="Arikit S."/>
            <person name="Song C."/>
            <person name="Xia L."/>
            <person name="Froenicke L."/>
            <person name="Lavelle D.O."/>
            <person name="Truco M.J."/>
            <person name="Xia R."/>
            <person name="Zhu S."/>
            <person name="Xu C."/>
            <person name="Xu H."/>
            <person name="Xu X."/>
            <person name="Cox K."/>
            <person name="Korf I."/>
            <person name="Meyers B.C."/>
            <person name="Michelmore R.W."/>
        </authorList>
    </citation>
    <scope>NUCLEOTIDE SEQUENCE [LARGE SCALE GENOMIC DNA]</scope>
    <source>
        <strain evidence="3">cv. Salinas</strain>
        <tissue evidence="2">Seedlings</tissue>
    </source>
</reference>
<keyword evidence="3" id="KW-1185">Reference proteome</keyword>
<evidence type="ECO:0000313" key="2">
    <source>
        <dbReference type="EMBL" id="KAJ0199651.1"/>
    </source>
</evidence>
<organism evidence="2 3">
    <name type="scientific">Lactuca sativa</name>
    <name type="common">Garden lettuce</name>
    <dbReference type="NCBI Taxonomy" id="4236"/>
    <lineage>
        <taxon>Eukaryota</taxon>
        <taxon>Viridiplantae</taxon>
        <taxon>Streptophyta</taxon>
        <taxon>Embryophyta</taxon>
        <taxon>Tracheophyta</taxon>
        <taxon>Spermatophyta</taxon>
        <taxon>Magnoliopsida</taxon>
        <taxon>eudicotyledons</taxon>
        <taxon>Gunneridae</taxon>
        <taxon>Pentapetalae</taxon>
        <taxon>asterids</taxon>
        <taxon>campanulids</taxon>
        <taxon>Asterales</taxon>
        <taxon>Asteraceae</taxon>
        <taxon>Cichorioideae</taxon>
        <taxon>Cichorieae</taxon>
        <taxon>Lactucinae</taxon>
        <taxon>Lactuca</taxon>
    </lineage>
</organism>
<evidence type="ECO:0000256" key="1">
    <source>
        <dbReference type="SAM" id="MobiDB-lite"/>
    </source>
</evidence>
<accession>A0A9R1V4W5</accession>
<dbReference type="Proteomes" id="UP000235145">
    <property type="component" value="Unassembled WGS sequence"/>
</dbReference>
<comment type="caution">
    <text evidence="2">The sequence shown here is derived from an EMBL/GenBank/DDBJ whole genome shotgun (WGS) entry which is preliminary data.</text>
</comment>
<proteinExistence type="predicted"/>
<dbReference type="EMBL" id="NBSK02000006">
    <property type="protein sequence ID" value="KAJ0199651.1"/>
    <property type="molecule type" value="Genomic_DNA"/>
</dbReference>
<feature type="compositionally biased region" description="Basic and acidic residues" evidence="1">
    <location>
        <begin position="30"/>
        <end position="40"/>
    </location>
</feature>
<evidence type="ECO:0000313" key="3">
    <source>
        <dbReference type="Proteomes" id="UP000235145"/>
    </source>
</evidence>
<gene>
    <name evidence="2" type="ORF">LSAT_V11C600312960</name>
</gene>
<dbReference type="AlphaFoldDB" id="A0A9R1V4W5"/>
<name>A0A9R1V4W5_LACSA</name>